<dbReference type="AlphaFoldDB" id="A0AAE3CZR6"/>
<organism evidence="4 5">
    <name type="scientific">Flavimaribacter sediminis</name>
    <dbReference type="NCBI Taxonomy" id="2865987"/>
    <lineage>
        <taxon>Bacteria</taxon>
        <taxon>Pseudomonadati</taxon>
        <taxon>Pseudomonadota</taxon>
        <taxon>Alphaproteobacteria</taxon>
        <taxon>Hyphomicrobiales</taxon>
        <taxon>Rhizobiaceae</taxon>
        <taxon>Flavimaribacter</taxon>
    </lineage>
</organism>
<keyword evidence="2" id="KW-0472">Membrane</keyword>
<dbReference type="RefSeq" id="WP_220226704.1">
    <property type="nucleotide sequence ID" value="NZ_JAICBX010000001.1"/>
</dbReference>
<dbReference type="EMBL" id="JAICBX010000001">
    <property type="protein sequence ID" value="MBW8635991.1"/>
    <property type="molecule type" value="Genomic_DNA"/>
</dbReference>
<evidence type="ECO:0000256" key="2">
    <source>
        <dbReference type="SAM" id="Phobius"/>
    </source>
</evidence>
<dbReference type="Pfam" id="PF20506">
    <property type="entry name" value="DUF6732"/>
    <property type="match status" value="1"/>
</dbReference>
<comment type="caution">
    <text evidence="4">The sequence shown here is derived from an EMBL/GenBank/DDBJ whole genome shotgun (WGS) entry which is preliminary data.</text>
</comment>
<keyword evidence="3" id="KW-0732">Signal</keyword>
<evidence type="ECO:0000256" key="3">
    <source>
        <dbReference type="SAM" id="SignalP"/>
    </source>
</evidence>
<protein>
    <submittedName>
        <fullName evidence="4">Uncharacterized protein</fullName>
    </submittedName>
</protein>
<feature type="compositionally biased region" description="Acidic residues" evidence="1">
    <location>
        <begin position="60"/>
        <end position="76"/>
    </location>
</feature>
<feature type="signal peptide" evidence="3">
    <location>
        <begin position="1"/>
        <end position="19"/>
    </location>
</feature>
<evidence type="ECO:0000313" key="4">
    <source>
        <dbReference type="EMBL" id="MBW8635991.1"/>
    </source>
</evidence>
<name>A0AAE3CZR6_9HYPH</name>
<evidence type="ECO:0000313" key="5">
    <source>
        <dbReference type="Proteomes" id="UP001196509"/>
    </source>
</evidence>
<sequence length="76" mass="7628">MTRTLAATILIASPVPAFAHMGHLGEVAGHSHWIGLAAALGAAAIAAIAHKAGKKQKSEEESDAETEVDGAEEAAA</sequence>
<feature type="region of interest" description="Disordered" evidence="1">
    <location>
        <begin position="51"/>
        <end position="76"/>
    </location>
</feature>
<reference evidence="4" key="1">
    <citation type="submission" date="2021-08" db="EMBL/GenBank/DDBJ databases">
        <title>Hoeflea bacterium WL0058 sp. nov., isolated from the sediment.</title>
        <authorList>
            <person name="Wang L."/>
            <person name="Zhang D."/>
        </authorList>
    </citation>
    <scope>NUCLEOTIDE SEQUENCE</scope>
    <source>
        <strain evidence="4">WL0058</strain>
    </source>
</reference>
<proteinExistence type="predicted"/>
<accession>A0AAE3CZR6</accession>
<keyword evidence="2" id="KW-1133">Transmembrane helix</keyword>
<evidence type="ECO:0000256" key="1">
    <source>
        <dbReference type="SAM" id="MobiDB-lite"/>
    </source>
</evidence>
<keyword evidence="2" id="KW-0812">Transmembrane</keyword>
<feature type="transmembrane region" description="Helical" evidence="2">
    <location>
        <begin position="29"/>
        <end position="49"/>
    </location>
</feature>
<gene>
    <name evidence="4" type="ORF">K1W69_02245</name>
</gene>
<dbReference type="Proteomes" id="UP001196509">
    <property type="component" value="Unassembled WGS sequence"/>
</dbReference>
<feature type="chain" id="PRO_5042241834" evidence="3">
    <location>
        <begin position="20"/>
        <end position="76"/>
    </location>
</feature>
<keyword evidence="5" id="KW-1185">Reference proteome</keyword>
<dbReference type="InterPro" id="IPR046619">
    <property type="entry name" value="DUF6732"/>
</dbReference>